<dbReference type="Gene3D" id="3.90.1720.10">
    <property type="entry name" value="endopeptidase domain like (from Nostoc punctiforme)"/>
    <property type="match status" value="1"/>
</dbReference>
<evidence type="ECO:0000256" key="1">
    <source>
        <dbReference type="SAM" id="SignalP"/>
    </source>
</evidence>
<organism evidence="2 3">
    <name type="scientific">Effusibacillus consociatus</name>
    <dbReference type="NCBI Taxonomy" id="1117041"/>
    <lineage>
        <taxon>Bacteria</taxon>
        <taxon>Bacillati</taxon>
        <taxon>Bacillota</taxon>
        <taxon>Bacilli</taxon>
        <taxon>Bacillales</taxon>
        <taxon>Alicyclobacillaceae</taxon>
        <taxon>Effusibacillus</taxon>
    </lineage>
</organism>
<dbReference type="EMBL" id="JBHSHC010000116">
    <property type="protein sequence ID" value="MFC4769087.1"/>
    <property type="molecule type" value="Genomic_DNA"/>
</dbReference>
<evidence type="ECO:0000313" key="2">
    <source>
        <dbReference type="EMBL" id="MFC4769087.1"/>
    </source>
</evidence>
<feature type="signal peptide" evidence="1">
    <location>
        <begin position="1"/>
        <end position="28"/>
    </location>
</feature>
<feature type="chain" id="PRO_5046163692" evidence="1">
    <location>
        <begin position="29"/>
        <end position="204"/>
    </location>
</feature>
<reference evidence="3" key="1">
    <citation type="journal article" date="2019" name="Int. J. Syst. Evol. Microbiol.">
        <title>The Global Catalogue of Microorganisms (GCM) 10K type strain sequencing project: providing services to taxonomists for standard genome sequencing and annotation.</title>
        <authorList>
            <consortium name="The Broad Institute Genomics Platform"/>
            <consortium name="The Broad Institute Genome Sequencing Center for Infectious Disease"/>
            <person name="Wu L."/>
            <person name="Ma J."/>
        </authorList>
    </citation>
    <scope>NUCLEOTIDE SEQUENCE [LARGE SCALE GENOMIC DNA]</scope>
    <source>
        <strain evidence="3">WYCCWR 12678</strain>
    </source>
</reference>
<comment type="caution">
    <text evidence="2">The sequence shown here is derived from an EMBL/GenBank/DDBJ whole genome shotgun (WGS) entry which is preliminary data.</text>
</comment>
<evidence type="ECO:0000313" key="3">
    <source>
        <dbReference type="Proteomes" id="UP001596002"/>
    </source>
</evidence>
<protein>
    <submittedName>
        <fullName evidence="2">Uncharacterized protein</fullName>
    </submittedName>
</protein>
<dbReference type="Proteomes" id="UP001596002">
    <property type="component" value="Unassembled WGS sequence"/>
</dbReference>
<proteinExistence type="predicted"/>
<keyword evidence="3" id="KW-1185">Reference proteome</keyword>
<dbReference type="SUPFAM" id="SSF54001">
    <property type="entry name" value="Cysteine proteinases"/>
    <property type="match status" value="1"/>
</dbReference>
<dbReference type="InterPro" id="IPR038765">
    <property type="entry name" value="Papain-like_cys_pep_sf"/>
</dbReference>
<accession>A0ABV9Q6G0</accession>
<dbReference type="RefSeq" id="WP_380027208.1">
    <property type="nucleotide sequence ID" value="NZ_JBHSHC010000116.1"/>
</dbReference>
<gene>
    <name evidence="2" type="ORF">ACFO8Q_17285</name>
</gene>
<name>A0ABV9Q6G0_9BACL</name>
<keyword evidence="1" id="KW-0732">Signal</keyword>
<sequence length="204" mass="22038">MGRKLGRWLSQFLTICAVFMMVFGVSSAATTNVIPGPDPITVNYPGTSIAAAVGDILISSNTRSSGLVGHAAIVDSNLNVQQMLGSPNKLSNGTQSISAFFADNNNQVKVMRFNDPAKALDAGRKAIDLVNWYGSDTYSLWDRLDSLSPTMYCTKFVWDCYYFGTGGASGGVNLRNLWTGSTAVSPYELALDSRLSKIYQSSNY</sequence>